<feature type="domain" description="Transglutaminase-like" evidence="4">
    <location>
        <begin position="476"/>
        <end position="552"/>
    </location>
</feature>
<dbReference type="SMART" id="SM00028">
    <property type="entry name" value="TPR"/>
    <property type="match status" value="3"/>
</dbReference>
<dbReference type="InterPro" id="IPR051012">
    <property type="entry name" value="CellSynth/LPSAsmb/PSIAsmb"/>
</dbReference>
<feature type="domain" description="DUF3857" evidence="5">
    <location>
        <begin position="262"/>
        <end position="428"/>
    </location>
</feature>
<dbReference type="Pfam" id="PF01841">
    <property type="entry name" value="Transglut_core"/>
    <property type="match status" value="1"/>
</dbReference>
<comment type="caution">
    <text evidence="6">The sequence shown here is derived from an EMBL/GenBank/DDBJ whole genome shotgun (WGS) entry which is preliminary data.</text>
</comment>
<evidence type="ECO:0008006" key="8">
    <source>
        <dbReference type="Google" id="ProtNLM"/>
    </source>
</evidence>
<evidence type="ECO:0000256" key="3">
    <source>
        <dbReference type="PROSITE-ProRule" id="PRU00339"/>
    </source>
</evidence>
<dbReference type="Pfam" id="PF12969">
    <property type="entry name" value="DUF3857"/>
    <property type="match status" value="1"/>
</dbReference>
<evidence type="ECO:0000259" key="4">
    <source>
        <dbReference type="Pfam" id="PF01841"/>
    </source>
</evidence>
<dbReference type="InterPro" id="IPR011990">
    <property type="entry name" value="TPR-like_helical_dom_sf"/>
</dbReference>
<evidence type="ECO:0000313" key="7">
    <source>
        <dbReference type="Proteomes" id="UP000280417"/>
    </source>
</evidence>
<protein>
    <recommendedName>
        <fullName evidence="8">DUF3857 domain-containing protein</fullName>
    </recommendedName>
</protein>
<dbReference type="InterPro" id="IPR019734">
    <property type="entry name" value="TPR_rpt"/>
</dbReference>
<evidence type="ECO:0000313" key="6">
    <source>
        <dbReference type="EMBL" id="RLE12286.1"/>
    </source>
</evidence>
<keyword evidence="2 3" id="KW-0802">TPR repeat</keyword>
<accession>A0A662DED2</accession>
<dbReference type="PANTHER" id="PTHR45586:SF1">
    <property type="entry name" value="LIPOPOLYSACCHARIDE ASSEMBLY PROTEIN B"/>
    <property type="match status" value="1"/>
</dbReference>
<dbReference type="Gene3D" id="2.60.120.1130">
    <property type="match status" value="1"/>
</dbReference>
<dbReference type="Gene3D" id="3.10.620.30">
    <property type="match status" value="1"/>
</dbReference>
<keyword evidence="1" id="KW-0677">Repeat</keyword>
<dbReference type="InterPro" id="IPR038765">
    <property type="entry name" value="Papain-like_cys_pep_sf"/>
</dbReference>
<dbReference type="SUPFAM" id="SSF54001">
    <property type="entry name" value="Cysteine proteinases"/>
    <property type="match status" value="1"/>
</dbReference>
<reference evidence="6 7" key="1">
    <citation type="submission" date="2018-06" db="EMBL/GenBank/DDBJ databases">
        <title>Extensive metabolic versatility and redundancy in microbially diverse, dynamic hydrothermal sediments.</title>
        <authorList>
            <person name="Dombrowski N."/>
            <person name="Teske A."/>
            <person name="Baker B.J."/>
        </authorList>
    </citation>
    <scope>NUCLEOTIDE SEQUENCE [LARGE SCALE GENOMIC DNA]</scope>
    <source>
        <strain evidence="6">B3_G15</strain>
    </source>
</reference>
<dbReference type="PANTHER" id="PTHR45586">
    <property type="entry name" value="TPR REPEAT-CONTAINING PROTEIN PA4667"/>
    <property type="match status" value="1"/>
</dbReference>
<dbReference type="Gene3D" id="1.25.40.10">
    <property type="entry name" value="Tetratricopeptide repeat domain"/>
    <property type="match status" value="2"/>
</dbReference>
<feature type="repeat" description="TPR" evidence="3">
    <location>
        <begin position="167"/>
        <end position="200"/>
    </location>
</feature>
<dbReference type="Pfam" id="PF13432">
    <property type="entry name" value="TPR_16"/>
    <property type="match status" value="1"/>
</dbReference>
<dbReference type="EMBL" id="QMQA01000176">
    <property type="protein sequence ID" value="RLE12286.1"/>
    <property type="molecule type" value="Genomic_DNA"/>
</dbReference>
<sequence>MKGKKMRKNFFYAAIPLTFLIIAVLFSQVSATTLDEIKLHIEQGKFEQAIQELNDILTTNPNLGEAHLLLGKIYSKKAKILLDMEVKEDEKAIKDEKISNVARKELARLFLDAGRYNRVVNLLSPLEEEKPEFEILKLLGIAYFKEGLLTQALERLEKAEGLQPNDAEVVFYLAQIYENKQLFEEALNSYEKVISLPGPEALSKIARQRIKNIQQERAGFTVEDIKDPEIKNLILTSPGAKEYPEAGAIILLNERECLVREDNTMIERIHRLVKILNVRGREKYGEINIDYDSTYQEVKVDFARTIKPDGSIVKVGTKDIKDIDKWAGFPLYSNAKVKVISMPEVVEGSIIEYKATIYTSKLINGDDFQLRFGIQYFEPCLHHRLRVTVPRERKINIHYVRLEGKKPEITRVGDSLVYEWRIDNVPEIIAEPNMPPWADISPFIMVSSFKNWEEFSNWWRKLSQEKPEPTPRIAQKVREIIKGKNTQEEKAKAIYHWVISNIRYVGLEFGIAGFKPHSAEEVFDNKYGDCKDKATLLLAMYKAAGIPAWYALIGTRDMGKLEEDIPMSQFNHAIVLAEVDGKMVWLDPTAEVASFGEVPGDDQEKLALVFFPDEARFLKVPLKAPEENMIKTNMLININPDASIDVRMEMQTSGATDMDMRSFKYIKPARRKQIVENWINSIAPGAKLKEYSFSDLEDLNIPVRLNVAFSAPDYLKRAGDVWLFTIPGIQMEAGLVGKEKRNYPITFSTTSLSIDRVEIHLPAQFEAQFIPEGTNLQLPYISFKSSYEAVGRTIFYESILRRSNTKIEIFQYPRYKDFMEKVSRKSQEQIVIKLKKQG</sequence>
<name>A0A662DED2_UNCAE</name>
<dbReference type="Gene3D" id="2.60.40.3140">
    <property type="match status" value="1"/>
</dbReference>
<feature type="repeat" description="TPR" evidence="3">
    <location>
        <begin position="133"/>
        <end position="166"/>
    </location>
</feature>
<proteinExistence type="predicted"/>
<evidence type="ECO:0000256" key="1">
    <source>
        <dbReference type="ARBA" id="ARBA00022737"/>
    </source>
</evidence>
<dbReference type="AlphaFoldDB" id="A0A662DED2"/>
<dbReference type="InterPro" id="IPR002931">
    <property type="entry name" value="Transglutaminase-like"/>
</dbReference>
<dbReference type="PROSITE" id="PS50005">
    <property type="entry name" value="TPR"/>
    <property type="match status" value="2"/>
</dbReference>
<evidence type="ECO:0000256" key="2">
    <source>
        <dbReference type="ARBA" id="ARBA00022803"/>
    </source>
</evidence>
<dbReference type="InterPro" id="IPR024618">
    <property type="entry name" value="DUF3857"/>
</dbReference>
<evidence type="ECO:0000259" key="5">
    <source>
        <dbReference type="Pfam" id="PF12969"/>
    </source>
</evidence>
<dbReference type="SUPFAM" id="SSF48452">
    <property type="entry name" value="TPR-like"/>
    <property type="match status" value="1"/>
</dbReference>
<dbReference type="Proteomes" id="UP000280417">
    <property type="component" value="Unassembled WGS sequence"/>
</dbReference>
<organism evidence="6 7">
    <name type="scientific">Aerophobetes bacterium</name>
    <dbReference type="NCBI Taxonomy" id="2030807"/>
    <lineage>
        <taxon>Bacteria</taxon>
        <taxon>Candidatus Aerophobota</taxon>
    </lineage>
</organism>
<gene>
    <name evidence="6" type="ORF">DRJ04_06475</name>
</gene>